<dbReference type="RefSeq" id="WP_076219172.1">
    <property type="nucleotide sequence ID" value="NZ_MPTQ01000043.1"/>
</dbReference>
<sequence length="377" mass="43901">MGVYKDKNVKKNPWYYSFYTGTITNGKRDREKQRGFKTKKEAEAAEVEHKSRLKNGTYFNPQKTPFGEFISEWCKNKRKISEETREMYENNIRLYIKPSLGDIPLSKLNAQHIEDFITFMIEEKGLGEWSVKRTFSNVNTCLNDAVKKKLIEYNPCSVVDKPKVNKRIRPIWTPEFAFDFLEKTKGTSRYWIATYLAIMTGMRPGEILGLRWSDIDFKNNNLSIKQTVTKRRRIKEGAKTKSSVRSIALSTETITALKEHRSLILQERLSLGSEYQMNDLVVCTSFGGPSTMRSIQRMWERQLKKYEAPHIAFYDLRHTHVAFLIQQKVHIKVISERLGHTSVSFTLDTYGHLMPNMQSDAAESLDQLQRDILTTIK</sequence>
<keyword evidence="2" id="KW-0229">DNA integration</keyword>
<feature type="domain" description="Core-binding (CB)" evidence="7">
    <location>
        <begin position="64"/>
        <end position="146"/>
    </location>
</feature>
<dbReference type="PANTHER" id="PTHR30349:SF64">
    <property type="entry name" value="PROPHAGE INTEGRASE INTD-RELATED"/>
    <property type="match status" value="1"/>
</dbReference>
<evidence type="ECO:0000256" key="3">
    <source>
        <dbReference type="ARBA" id="ARBA00023125"/>
    </source>
</evidence>
<dbReference type="Proteomes" id="UP000187158">
    <property type="component" value="Unassembled WGS sequence"/>
</dbReference>
<dbReference type="SUPFAM" id="SSF56349">
    <property type="entry name" value="DNA breaking-rejoining enzymes"/>
    <property type="match status" value="1"/>
</dbReference>
<evidence type="ECO:0000256" key="4">
    <source>
        <dbReference type="ARBA" id="ARBA00023172"/>
    </source>
</evidence>
<dbReference type="InterPro" id="IPR050090">
    <property type="entry name" value="Tyrosine_recombinase_XerCD"/>
</dbReference>
<dbReference type="InterPro" id="IPR013762">
    <property type="entry name" value="Integrase-like_cat_sf"/>
</dbReference>
<dbReference type="InterPro" id="IPR011010">
    <property type="entry name" value="DNA_brk_join_enz"/>
</dbReference>
<keyword evidence="3 5" id="KW-0238">DNA-binding</keyword>
<dbReference type="InterPro" id="IPR010998">
    <property type="entry name" value="Integrase_recombinase_N"/>
</dbReference>
<keyword evidence="9" id="KW-1185">Reference proteome</keyword>
<dbReference type="InterPro" id="IPR002104">
    <property type="entry name" value="Integrase_catalytic"/>
</dbReference>
<comment type="similarity">
    <text evidence="1">Belongs to the 'phage' integrase family.</text>
</comment>
<name>A0ABX3GML0_9BACL</name>
<evidence type="ECO:0000313" key="9">
    <source>
        <dbReference type="Proteomes" id="UP000187158"/>
    </source>
</evidence>
<accession>A0ABX3GML0</accession>
<dbReference type="Gene3D" id="1.10.443.10">
    <property type="entry name" value="Intergrase catalytic core"/>
    <property type="match status" value="1"/>
</dbReference>
<protein>
    <submittedName>
        <fullName evidence="8">Site-specific integrase</fullName>
    </submittedName>
</protein>
<dbReference type="Pfam" id="PF00589">
    <property type="entry name" value="Phage_integrase"/>
    <property type="match status" value="1"/>
</dbReference>
<evidence type="ECO:0000313" key="8">
    <source>
        <dbReference type="EMBL" id="OMD32633.1"/>
    </source>
</evidence>
<proteinExistence type="inferred from homology"/>
<dbReference type="EMBL" id="MPVP01000099">
    <property type="protein sequence ID" value="OMD32633.1"/>
    <property type="molecule type" value="Genomic_DNA"/>
</dbReference>
<gene>
    <name evidence="8" type="ORF">BSO21_16235</name>
</gene>
<feature type="domain" description="Tyr recombinase" evidence="6">
    <location>
        <begin position="167"/>
        <end position="363"/>
    </location>
</feature>
<dbReference type="Pfam" id="PF14657">
    <property type="entry name" value="Arm-DNA-bind_4"/>
    <property type="match status" value="1"/>
</dbReference>
<evidence type="ECO:0000256" key="2">
    <source>
        <dbReference type="ARBA" id="ARBA00022908"/>
    </source>
</evidence>
<evidence type="ECO:0000256" key="1">
    <source>
        <dbReference type="ARBA" id="ARBA00008857"/>
    </source>
</evidence>
<dbReference type="Pfam" id="PF14659">
    <property type="entry name" value="Phage_int_SAM_3"/>
    <property type="match status" value="1"/>
</dbReference>
<dbReference type="PANTHER" id="PTHR30349">
    <property type="entry name" value="PHAGE INTEGRASE-RELATED"/>
    <property type="match status" value="1"/>
</dbReference>
<evidence type="ECO:0000259" key="6">
    <source>
        <dbReference type="PROSITE" id="PS51898"/>
    </source>
</evidence>
<dbReference type="Gene3D" id="1.10.150.130">
    <property type="match status" value="1"/>
</dbReference>
<comment type="caution">
    <text evidence="8">The sequence shown here is derived from an EMBL/GenBank/DDBJ whole genome shotgun (WGS) entry which is preliminary data.</text>
</comment>
<evidence type="ECO:0000256" key="5">
    <source>
        <dbReference type="PROSITE-ProRule" id="PRU01248"/>
    </source>
</evidence>
<dbReference type="InterPro" id="IPR028259">
    <property type="entry name" value="AP2-like_int_N"/>
</dbReference>
<dbReference type="PROSITE" id="PS51898">
    <property type="entry name" value="TYR_RECOMBINASE"/>
    <property type="match status" value="1"/>
</dbReference>
<dbReference type="CDD" id="cd01189">
    <property type="entry name" value="INT_ICEBs1_C_like"/>
    <property type="match status" value="1"/>
</dbReference>
<dbReference type="PROSITE" id="PS51900">
    <property type="entry name" value="CB"/>
    <property type="match status" value="1"/>
</dbReference>
<evidence type="ECO:0000259" key="7">
    <source>
        <dbReference type="PROSITE" id="PS51900"/>
    </source>
</evidence>
<dbReference type="InterPro" id="IPR044068">
    <property type="entry name" value="CB"/>
</dbReference>
<organism evidence="8 9">
    <name type="scientific">Paenibacillus odorifer</name>
    <dbReference type="NCBI Taxonomy" id="189426"/>
    <lineage>
        <taxon>Bacteria</taxon>
        <taxon>Bacillati</taxon>
        <taxon>Bacillota</taxon>
        <taxon>Bacilli</taxon>
        <taxon>Bacillales</taxon>
        <taxon>Paenibacillaceae</taxon>
        <taxon>Paenibacillus</taxon>
    </lineage>
</organism>
<dbReference type="InterPro" id="IPR004107">
    <property type="entry name" value="Integrase_SAM-like_N"/>
</dbReference>
<reference evidence="8 9" key="1">
    <citation type="submission" date="2016-11" db="EMBL/GenBank/DDBJ databases">
        <title>Paenibacillus species isolates.</title>
        <authorList>
            <person name="Beno S.M."/>
        </authorList>
    </citation>
    <scope>NUCLEOTIDE SEQUENCE [LARGE SCALE GENOMIC DNA]</scope>
    <source>
        <strain evidence="8 9">FSL H7-0433</strain>
    </source>
</reference>
<keyword evidence="4" id="KW-0233">DNA recombination</keyword>